<dbReference type="OrthoDB" id="9775880at2"/>
<evidence type="ECO:0000259" key="4">
    <source>
        <dbReference type="Pfam" id="PF13356"/>
    </source>
</evidence>
<name>A0A3S2VG81_9BURK</name>
<keyword evidence="2" id="KW-0229">DNA integration</keyword>
<evidence type="ECO:0000256" key="3">
    <source>
        <dbReference type="ARBA" id="ARBA00023125"/>
    </source>
</evidence>
<dbReference type="AlphaFoldDB" id="A0A3S2VG81"/>
<dbReference type="InterPro" id="IPR050808">
    <property type="entry name" value="Phage_Integrase"/>
</dbReference>
<dbReference type="RefSeq" id="WP_127682747.1">
    <property type="nucleotide sequence ID" value="NZ_SACM01000002.1"/>
</dbReference>
<sequence length="383" mass="41855">MAKLTTRAIEAAKAPAKLTDDTQLAGGGRLMLIVRARTKTWVLRTQSNGRDSTATIGHYPALSLAEARRLAQDMAEGRRPDVRQKGGTLWELMEAYTASLGERPSARETRNLTRWLLGKDQSHALAAKQANLVESEELAELLREKVLAGKTTSVNRGRAALSAAYNFGARHDLDPRRPLGSPRFGIKINPVTLIPRIAEFEQPRAVVIEPEALQQLWGELQRLGPVGAFGRLAVLTLQRIAQLARATVDGDTLVIIDTKGRGAREKVNVLPITAAMRAELDAGALELPAGADRLRDVLGPRKLRATDIRRTAETFLSELGYSGEARGFLLSHGLERSALVRAHYDKAQRVAQKAAMLETWRLYATRGVLPASPPLSENVRIAA</sequence>
<comment type="similarity">
    <text evidence="1">Belongs to the 'phage' integrase family.</text>
</comment>
<keyword evidence="3" id="KW-0238">DNA-binding</keyword>
<protein>
    <submittedName>
        <fullName evidence="5">DUF4102 domain-containing protein</fullName>
    </submittedName>
</protein>
<dbReference type="PANTHER" id="PTHR30629:SF2">
    <property type="entry name" value="PROPHAGE INTEGRASE INTS-RELATED"/>
    <property type="match status" value="1"/>
</dbReference>
<evidence type="ECO:0000313" key="5">
    <source>
        <dbReference type="EMBL" id="RVT86252.1"/>
    </source>
</evidence>
<dbReference type="InterPro" id="IPR010998">
    <property type="entry name" value="Integrase_recombinase_N"/>
</dbReference>
<dbReference type="EMBL" id="SACM01000002">
    <property type="protein sequence ID" value="RVT86252.1"/>
    <property type="molecule type" value="Genomic_DNA"/>
</dbReference>
<dbReference type="GO" id="GO:0003677">
    <property type="term" value="F:DNA binding"/>
    <property type="evidence" value="ECO:0007669"/>
    <property type="project" value="UniProtKB-KW"/>
</dbReference>
<dbReference type="InterPro" id="IPR011010">
    <property type="entry name" value="DNA_brk_join_enz"/>
</dbReference>
<dbReference type="Gene3D" id="1.10.150.130">
    <property type="match status" value="1"/>
</dbReference>
<evidence type="ECO:0000313" key="6">
    <source>
        <dbReference type="Proteomes" id="UP000288587"/>
    </source>
</evidence>
<dbReference type="InterPro" id="IPR038488">
    <property type="entry name" value="Integrase_DNA-bd_sf"/>
</dbReference>
<dbReference type="GO" id="GO:0015074">
    <property type="term" value="P:DNA integration"/>
    <property type="evidence" value="ECO:0007669"/>
    <property type="project" value="UniProtKB-KW"/>
</dbReference>
<dbReference type="Pfam" id="PF13356">
    <property type="entry name" value="Arm-DNA-bind_3"/>
    <property type="match status" value="1"/>
</dbReference>
<gene>
    <name evidence="5" type="ORF">EOD73_09475</name>
</gene>
<dbReference type="InterPro" id="IPR025166">
    <property type="entry name" value="Integrase_DNA_bind_dom"/>
</dbReference>
<feature type="domain" description="Integrase DNA-binding" evidence="4">
    <location>
        <begin position="4"/>
        <end position="75"/>
    </location>
</feature>
<comment type="caution">
    <text evidence="5">The sequence shown here is derived from an EMBL/GenBank/DDBJ whole genome shotgun (WGS) entry which is preliminary data.</text>
</comment>
<reference evidence="5 6" key="1">
    <citation type="submission" date="2019-01" db="EMBL/GenBank/DDBJ databases">
        <authorList>
            <person name="Chen W.-M."/>
        </authorList>
    </citation>
    <scope>NUCLEOTIDE SEQUENCE [LARGE SCALE GENOMIC DNA]</scope>
    <source>
        <strain evidence="5 6">CCP-18</strain>
    </source>
</reference>
<evidence type="ECO:0000256" key="2">
    <source>
        <dbReference type="ARBA" id="ARBA00022908"/>
    </source>
</evidence>
<dbReference type="Proteomes" id="UP000288587">
    <property type="component" value="Unassembled WGS sequence"/>
</dbReference>
<dbReference type="PANTHER" id="PTHR30629">
    <property type="entry name" value="PROPHAGE INTEGRASE"/>
    <property type="match status" value="1"/>
</dbReference>
<proteinExistence type="inferred from homology"/>
<evidence type="ECO:0000256" key="1">
    <source>
        <dbReference type="ARBA" id="ARBA00008857"/>
    </source>
</evidence>
<accession>A0A3S2VG81</accession>
<keyword evidence="6" id="KW-1185">Reference proteome</keyword>
<organism evidence="5 6">
    <name type="scientific">Inhella crocodyli</name>
    <dbReference type="NCBI Taxonomy" id="2499851"/>
    <lineage>
        <taxon>Bacteria</taxon>
        <taxon>Pseudomonadati</taxon>
        <taxon>Pseudomonadota</taxon>
        <taxon>Betaproteobacteria</taxon>
        <taxon>Burkholderiales</taxon>
        <taxon>Sphaerotilaceae</taxon>
        <taxon>Inhella</taxon>
    </lineage>
</organism>
<dbReference type="Gene3D" id="3.30.160.390">
    <property type="entry name" value="Integrase, DNA-binding domain"/>
    <property type="match status" value="1"/>
</dbReference>
<dbReference type="SUPFAM" id="SSF56349">
    <property type="entry name" value="DNA breaking-rejoining enzymes"/>
    <property type="match status" value="1"/>
</dbReference>